<keyword evidence="5 7" id="KW-0131">Cell cycle</keyword>
<evidence type="ECO:0000259" key="9">
    <source>
        <dbReference type="SMART" id="SM00865"/>
    </source>
</evidence>
<evidence type="ECO:0000256" key="7">
    <source>
        <dbReference type="RuleBase" id="RU003360"/>
    </source>
</evidence>
<feature type="domain" description="Tubulin/FtsZ 2-layer sandwich" evidence="9">
    <location>
        <begin position="216"/>
        <end position="333"/>
    </location>
</feature>
<name>B5IDB2_ACIB4</name>
<feature type="domain" description="Tubulin/FtsZ GTPase" evidence="8">
    <location>
        <begin position="26"/>
        <end position="214"/>
    </location>
</feature>
<dbReference type="GO" id="GO:0003924">
    <property type="term" value="F:GTPase activity"/>
    <property type="evidence" value="ECO:0007669"/>
    <property type="project" value="UniProtKB-UniRule"/>
</dbReference>
<evidence type="ECO:0000256" key="2">
    <source>
        <dbReference type="ARBA" id="ARBA00022741"/>
    </source>
</evidence>
<dbReference type="HAMAP" id="MF_00909">
    <property type="entry name" value="FtsZ"/>
    <property type="match status" value="1"/>
</dbReference>
<dbReference type="InterPro" id="IPR020805">
    <property type="entry name" value="Cell_div_FtsZ_CS"/>
</dbReference>
<dbReference type="InterPro" id="IPR008280">
    <property type="entry name" value="Tub_FtsZ_C"/>
</dbReference>
<organism evidence="10 11">
    <name type="scientific">Aciduliprofundum boonei (strain DSM 19572 / T469)</name>
    <dbReference type="NCBI Taxonomy" id="439481"/>
    <lineage>
        <taxon>Archaea</taxon>
        <taxon>Methanobacteriati</taxon>
        <taxon>Thermoplasmatota</taxon>
        <taxon>DHVE2 group</taxon>
        <taxon>Candidatus Aciduliprofundum</taxon>
    </lineage>
</organism>
<dbReference type="GeneID" id="8827878"/>
<dbReference type="EMBL" id="CP001941">
    <property type="protein sequence ID" value="ADD08734.1"/>
    <property type="molecule type" value="Genomic_DNA"/>
</dbReference>
<dbReference type="SMART" id="SM00864">
    <property type="entry name" value="Tubulin"/>
    <property type="match status" value="1"/>
</dbReference>
<keyword evidence="11" id="KW-1185">Reference proteome</keyword>
<dbReference type="AlphaFoldDB" id="B5IDB2"/>
<dbReference type="GO" id="GO:0005525">
    <property type="term" value="F:GTP binding"/>
    <property type="evidence" value="ECO:0007669"/>
    <property type="project" value="UniProtKB-UniRule"/>
</dbReference>
<dbReference type="Proteomes" id="UP000001400">
    <property type="component" value="Chromosome"/>
</dbReference>
<dbReference type="PRINTS" id="PR00423">
    <property type="entry name" value="CELLDVISFTSZ"/>
</dbReference>
<dbReference type="GO" id="GO:0051258">
    <property type="term" value="P:protein polymerization"/>
    <property type="evidence" value="ECO:0007669"/>
    <property type="project" value="UniProtKB-UniRule"/>
</dbReference>
<dbReference type="CDD" id="cd02201">
    <property type="entry name" value="FtsZ_type1"/>
    <property type="match status" value="1"/>
</dbReference>
<dbReference type="STRING" id="439481.Aboo_0925"/>
<feature type="binding site" evidence="5">
    <location>
        <begin position="34"/>
        <end position="38"/>
    </location>
    <ligand>
        <name>GTP</name>
        <dbReference type="ChEBI" id="CHEBI:37565"/>
    </ligand>
</feature>
<keyword evidence="3 5" id="KW-0342">GTP-binding</keyword>
<evidence type="ECO:0000256" key="6">
    <source>
        <dbReference type="NCBIfam" id="TIGR00065"/>
    </source>
</evidence>
<dbReference type="InterPro" id="IPR000158">
    <property type="entry name" value="Cell_div_FtsZ"/>
</dbReference>
<evidence type="ECO:0000313" key="11">
    <source>
        <dbReference type="Proteomes" id="UP000001400"/>
    </source>
</evidence>
<dbReference type="InterPro" id="IPR045061">
    <property type="entry name" value="FtsZ/CetZ"/>
</dbReference>
<feature type="binding site" evidence="5">
    <location>
        <position position="150"/>
    </location>
    <ligand>
        <name>GTP</name>
        <dbReference type="ChEBI" id="CHEBI:37565"/>
    </ligand>
</feature>
<evidence type="ECO:0000256" key="3">
    <source>
        <dbReference type="ARBA" id="ARBA00023134"/>
    </source>
</evidence>
<keyword evidence="4 5" id="KW-0717">Septation</keyword>
<feature type="binding site" evidence="5">
    <location>
        <position position="196"/>
    </location>
    <ligand>
        <name>GTP</name>
        <dbReference type="ChEBI" id="CHEBI:37565"/>
    </ligand>
</feature>
<dbReference type="Pfam" id="PF12327">
    <property type="entry name" value="FtsZ_C"/>
    <property type="match status" value="1"/>
</dbReference>
<feature type="binding site" evidence="5">
    <location>
        <position position="153"/>
    </location>
    <ligand>
        <name>GTP</name>
        <dbReference type="ChEBI" id="CHEBI:37565"/>
    </ligand>
</feature>
<dbReference type="OrthoDB" id="371908at2157"/>
<dbReference type="HOGENOM" id="CLU_024865_0_1_2"/>
<keyword evidence="2 5" id="KW-0547">Nucleotide-binding</keyword>
<dbReference type="PANTHER" id="PTHR30314">
    <property type="entry name" value="CELL DIVISION PROTEIN FTSZ-RELATED"/>
    <property type="match status" value="1"/>
</dbReference>
<evidence type="ECO:0000313" key="10">
    <source>
        <dbReference type="EMBL" id="ADD08734.1"/>
    </source>
</evidence>
<dbReference type="GO" id="GO:0032153">
    <property type="term" value="C:cell division site"/>
    <property type="evidence" value="ECO:0007669"/>
    <property type="project" value="UniProtKB-UniRule"/>
</dbReference>
<dbReference type="InterPro" id="IPR003008">
    <property type="entry name" value="Tubulin_FtsZ_GTPase"/>
</dbReference>
<sequence length="348" mass="38152">MSIESLIRRASSYTLVERELYEEKINIMVVGIGGAGCNAVSRMKKLGLSVPTVAINTDINNLRTVEADKKILLKKYTKGLGSGGLVEIGEKSAILASKELENIFDGIDIVFLTTGLGGGTGTGATPIIAEIAKRKGALVITIATMPFKIERARFIKAKEGLKRIVELSNTLIVLENDKLMEIAPNLPIKKAFIVMDQLISYTIMSFVDVLTKPSLMNIDLEDLKRIMKNGRYSTILIGEGDASDPRKIVVDALNRPLIMDMDYSKASGGVIHITTGENVPLSAVYSAVDAISSLMKDNANLMIGARIDPQFENKMRVLVLLTDIKIPILGEEYEVKSLKTYEMERSQR</sequence>
<dbReference type="InterPro" id="IPR018316">
    <property type="entry name" value="Tubulin/FtsZ_2-layer-sand-dom"/>
</dbReference>
<dbReference type="PROSITE" id="PS01135">
    <property type="entry name" value="FTSZ_2"/>
    <property type="match status" value="1"/>
</dbReference>
<dbReference type="SMART" id="SM00865">
    <property type="entry name" value="Tubulin_C"/>
    <property type="match status" value="1"/>
</dbReference>
<keyword evidence="5 7" id="KW-0132">Cell division</keyword>
<dbReference type="KEGG" id="abi:Aboo_0925"/>
<comment type="subunit">
    <text evidence="5">Homodimer. Polymerizes to form a dynamic ring structure in a strictly GTP-dependent manner. Interacts directly with several other division proteins.</text>
</comment>
<dbReference type="PANTHER" id="PTHR30314:SF3">
    <property type="entry name" value="MITOCHONDRIAL DIVISION PROTEIN FSZA"/>
    <property type="match status" value="1"/>
</dbReference>
<proteinExistence type="inferred from homology"/>
<dbReference type="InterPro" id="IPR024757">
    <property type="entry name" value="FtsZ_C"/>
</dbReference>
<feature type="binding site" evidence="5">
    <location>
        <begin position="119"/>
        <end position="121"/>
    </location>
    <ligand>
        <name>GTP</name>
        <dbReference type="ChEBI" id="CHEBI:37565"/>
    </ligand>
</feature>
<evidence type="ECO:0000259" key="8">
    <source>
        <dbReference type="SMART" id="SM00864"/>
    </source>
</evidence>
<evidence type="ECO:0000256" key="5">
    <source>
        <dbReference type="HAMAP-Rule" id="MF_00909"/>
    </source>
</evidence>
<accession>B5IDB2</accession>
<comment type="subcellular location">
    <subcellularLocation>
        <location evidence="5">Cytoplasm</location>
    </subcellularLocation>
    <text evidence="5">Assembles at midcell at the inner surface of the cytoplasmic membrane.</text>
</comment>
<gene>
    <name evidence="5" type="primary">ftsZ</name>
    <name evidence="10" type="ordered locus">Aboo_0925</name>
</gene>
<dbReference type="SUPFAM" id="SSF55307">
    <property type="entry name" value="Tubulin C-terminal domain-like"/>
    <property type="match status" value="1"/>
</dbReference>
<dbReference type="Pfam" id="PF00091">
    <property type="entry name" value="Tubulin"/>
    <property type="match status" value="1"/>
</dbReference>
<dbReference type="GO" id="GO:0043093">
    <property type="term" value="P:FtsZ-dependent cytokinesis"/>
    <property type="evidence" value="ECO:0007669"/>
    <property type="project" value="UniProtKB-UniRule"/>
</dbReference>
<comment type="similarity">
    <text evidence="1 5 7">Belongs to the FtsZ family.</text>
</comment>
<dbReference type="InterPro" id="IPR036525">
    <property type="entry name" value="Tubulin/FtsZ_GTPase_sf"/>
</dbReference>
<protein>
    <recommendedName>
        <fullName evidence="5 6">Cell division protein FtsZ</fullName>
    </recommendedName>
</protein>
<dbReference type="SUPFAM" id="SSF52490">
    <property type="entry name" value="Tubulin nucleotide-binding domain-like"/>
    <property type="match status" value="1"/>
</dbReference>
<keyword evidence="5" id="KW-0963">Cytoplasm</keyword>
<dbReference type="eggNOG" id="arCOG02201">
    <property type="taxonomic scope" value="Archaea"/>
</dbReference>
<dbReference type="GO" id="GO:0005737">
    <property type="term" value="C:cytoplasm"/>
    <property type="evidence" value="ECO:0007669"/>
    <property type="project" value="UniProtKB-SubCell"/>
</dbReference>
<dbReference type="Gene3D" id="3.40.50.1440">
    <property type="entry name" value="Tubulin/FtsZ, GTPase domain"/>
    <property type="match status" value="1"/>
</dbReference>
<evidence type="ECO:0000256" key="1">
    <source>
        <dbReference type="ARBA" id="ARBA00009690"/>
    </source>
</evidence>
<comment type="function">
    <text evidence="5">Essential cell division protein that forms a contractile ring structure (Z ring) at the future cell division site. The regulation of the ring assembly controls the timing and the location of cell division. One of the functions of the FtsZ ring is to recruit other cell division proteins to the septum to produce a new cell wall between the dividing cells. Binds GTP and shows GTPase activity.</text>
</comment>
<reference evidence="10" key="1">
    <citation type="submission" date="2010-02" db="EMBL/GenBank/DDBJ databases">
        <title>Complete sequence of Aciduliprofundum boonei T469.</title>
        <authorList>
            <consortium name="US DOE Joint Genome Institute"/>
            <person name="Lucas S."/>
            <person name="Copeland A."/>
            <person name="Lapidus A."/>
            <person name="Cheng J.-F."/>
            <person name="Bruce D."/>
            <person name="Goodwin L."/>
            <person name="Pitluck S."/>
            <person name="Saunders E."/>
            <person name="Detter J.C."/>
            <person name="Han C."/>
            <person name="Tapia R."/>
            <person name="Land M."/>
            <person name="Hauser L."/>
            <person name="Kyrpides N."/>
            <person name="Mikhailova N."/>
            <person name="Flores G."/>
            <person name="Reysenbach A.-L."/>
            <person name="Woyke T."/>
        </authorList>
    </citation>
    <scope>NUCLEOTIDE SEQUENCE</scope>
    <source>
        <strain evidence="10">T469</strain>
    </source>
</reference>
<dbReference type="RefSeq" id="WP_008084208.1">
    <property type="nucleotide sequence ID" value="NC_013926.1"/>
</dbReference>
<dbReference type="NCBIfam" id="TIGR00065">
    <property type="entry name" value="ftsZ"/>
    <property type="match status" value="1"/>
</dbReference>
<evidence type="ECO:0000256" key="4">
    <source>
        <dbReference type="ARBA" id="ARBA00023210"/>
    </source>
</evidence>